<keyword evidence="8 15" id="KW-0547">Nucleotide-binding</keyword>
<dbReference type="NCBIfam" id="NF004160">
    <property type="entry name" value="PRK05627.1-3"/>
    <property type="match status" value="1"/>
</dbReference>
<dbReference type="SUPFAM" id="SSF52374">
    <property type="entry name" value="Nucleotidylyl transferase"/>
    <property type="match status" value="1"/>
</dbReference>
<dbReference type="CDD" id="cd02064">
    <property type="entry name" value="FAD_synthetase_N"/>
    <property type="match status" value="1"/>
</dbReference>
<evidence type="ECO:0000256" key="1">
    <source>
        <dbReference type="ARBA" id="ARBA00002121"/>
    </source>
</evidence>
<dbReference type="GO" id="GO:0009398">
    <property type="term" value="P:FMN biosynthetic process"/>
    <property type="evidence" value="ECO:0007669"/>
    <property type="project" value="UniProtKB-UniRule"/>
</dbReference>
<evidence type="ECO:0000313" key="17">
    <source>
        <dbReference type="EMBL" id="SJZ89309.1"/>
    </source>
</evidence>
<organism evidence="17 18">
    <name type="scientific">Anaerorhabdus furcosa</name>
    <dbReference type="NCBI Taxonomy" id="118967"/>
    <lineage>
        <taxon>Bacteria</taxon>
        <taxon>Bacillati</taxon>
        <taxon>Bacillota</taxon>
        <taxon>Erysipelotrichia</taxon>
        <taxon>Erysipelotrichales</taxon>
        <taxon>Erysipelotrichaceae</taxon>
        <taxon>Anaerorhabdus</taxon>
    </lineage>
</organism>
<dbReference type="GO" id="GO:0003919">
    <property type="term" value="F:FMN adenylyltransferase activity"/>
    <property type="evidence" value="ECO:0007669"/>
    <property type="project" value="UniProtKB-UniRule"/>
</dbReference>
<dbReference type="FunFam" id="3.40.50.620:FF:000021">
    <property type="entry name" value="Riboflavin biosynthesis protein"/>
    <property type="match status" value="1"/>
</dbReference>
<evidence type="ECO:0000259" key="16">
    <source>
        <dbReference type="SMART" id="SM00904"/>
    </source>
</evidence>
<comment type="pathway">
    <text evidence="3 15">Cofactor biosynthesis; FMN biosynthesis; FMN from riboflavin (ATP route): step 1/1.</text>
</comment>
<dbReference type="AlphaFoldDB" id="A0A1T4PCT6"/>
<evidence type="ECO:0000256" key="7">
    <source>
        <dbReference type="ARBA" id="ARBA00022695"/>
    </source>
</evidence>
<dbReference type="EMBL" id="FUWY01000006">
    <property type="protein sequence ID" value="SJZ89309.1"/>
    <property type="molecule type" value="Genomic_DNA"/>
</dbReference>
<comment type="catalytic activity">
    <reaction evidence="13 15">
        <text>riboflavin + ATP = FMN + ADP + H(+)</text>
        <dbReference type="Rhea" id="RHEA:14357"/>
        <dbReference type="ChEBI" id="CHEBI:15378"/>
        <dbReference type="ChEBI" id="CHEBI:30616"/>
        <dbReference type="ChEBI" id="CHEBI:57986"/>
        <dbReference type="ChEBI" id="CHEBI:58210"/>
        <dbReference type="ChEBI" id="CHEBI:456216"/>
        <dbReference type="EC" id="2.7.1.26"/>
    </reaction>
</comment>
<dbReference type="NCBIfam" id="TIGR00083">
    <property type="entry name" value="ribF"/>
    <property type="match status" value="1"/>
</dbReference>
<dbReference type="Gene3D" id="3.40.50.620">
    <property type="entry name" value="HUPs"/>
    <property type="match status" value="1"/>
</dbReference>
<comment type="catalytic activity">
    <reaction evidence="14 15">
        <text>FMN + ATP + H(+) = FAD + diphosphate</text>
        <dbReference type="Rhea" id="RHEA:17237"/>
        <dbReference type="ChEBI" id="CHEBI:15378"/>
        <dbReference type="ChEBI" id="CHEBI:30616"/>
        <dbReference type="ChEBI" id="CHEBI:33019"/>
        <dbReference type="ChEBI" id="CHEBI:57692"/>
        <dbReference type="ChEBI" id="CHEBI:58210"/>
        <dbReference type="EC" id="2.7.7.2"/>
    </reaction>
</comment>
<protein>
    <recommendedName>
        <fullName evidence="15">Riboflavin biosynthesis protein</fullName>
    </recommendedName>
    <domain>
        <recommendedName>
            <fullName evidence="15">Riboflavin kinase</fullName>
            <ecNumber evidence="15">2.7.1.26</ecNumber>
        </recommendedName>
        <alternativeName>
            <fullName evidence="15">Flavokinase</fullName>
        </alternativeName>
    </domain>
    <domain>
        <recommendedName>
            <fullName evidence="15">FMN adenylyltransferase</fullName>
            <ecNumber evidence="15">2.7.7.2</ecNumber>
        </recommendedName>
        <alternativeName>
            <fullName evidence="15">FAD pyrophosphorylase</fullName>
        </alternativeName>
        <alternativeName>
            <fullName evidence="15">FAD synthase</fullName>
        </alternativeName>
    </domain>
</protein>
<evidence type="ECO:0000256" key="12">
    <source>
        <dbReference type="ARBA" id="ARBA00023268"/>
    </source>
</evidence>
<dbReference type="NCBIfam" id="NF004162">
    <property type="entry name" value="PRK05627.1-5"/>
    <property type="match status" value="1"/>
</dbReference>
<sequence>MKVDKISLNCTKISEPIAACIGYFDGLHLGHRALINKTIEVAKEKKVESALITFSPDPWVTIKGLTNVQHLTSEKRRIELAEKLGIDRVIILDFTKEMSELAPEEFINQVLIPCNLKALICGFDFHYGFKGAGNTETLKQNSSSLFDLVVIESINEEEKKISTTRITEYLESGEVEHANRLLGYPYEIYGEVVHGYKRGREIGFPTANVDVLDELIIPRVGVYAGWTIIDGIRYQSMINVGHNPTFNFSKKLSVESNIFDFDDQIYGKEIRIQFVSYLRDELKFDTIQELIDQMDLDKVKTIEVLSNE</sequence>
<accession>A0A1T4PCT6</accession>
<keyword evidence="11 15" id="KW-0067">ATP-binding</keyword>
<dbReference type="STRING" id="118967.SAMN02745191_1950"/>
<dbReference type="FunFam" id="2.40.30.30:FF:000003">
    <property type="entry name" value="Riboflavin biosynthesis protein"/>
    <property type="match status" value="1"/>
</dbReference>
<dbReference type="Pfam" id="PF06574">
    <property type="entry name" value="FAD_syn"/>
    <property type="match status" value="1"/>
</dbReference>
<evidence type="ECO:0000256" key="15">
    <source>
        <dbReference type="PIRNR" id="PIRNR004491"/>
    </source>
</evidence>
<keyword evidence="12" id="KW-0511">Multifunctional enzyme</keyword>
<dbReference type="EC" id="2.7.7.2" evidence="15"/>
<dbReference type="SMART" id="SM00904">
    <property type="entry name" value="Flavokinase"/>
    <property type="match status" value="1"/>
</dbReference>
<dbReference type="SUPFAM" id="SSF82114">
    <property type="entry name" value="Riboflavin kinase-like"/>
    <property type="match status" value="1"/>
</dbReference>
<dbReference type="GO" id="GO:0008531">
    <property type="term" value="F:riboflavin kinase activity"/>
    <property type="evidence" value="ECO:0007669"/>
    <property type="project" value="UniProtKB-UniRule"/>
</dbReference>
<keyword evidence="10 15" id="KW-0274">FAD</keyword>
<dbReference type="PANTHER" id="PTHR22749:SF6">
    <property type="entry name" value="RIBOFLAVIN KINASE"/>
    <property type="match status" value="1"/>
</dbReference>
<keyword evidence="5 15" id="KW-0288">FMN</keyword>
<dbReference type="GO" id="GO:0009231">
    <property type="term" value="P:riboflavin biosynthetic process"/>
    <property type="evidence" value="ECO:0007669"/>
    <property type="project" value="InterPro"/>
</dbReference>
<evidence type="ECO:0000256" key="5">
    <source>
        <dbReference type="ARBA" id="ARBA00022643"/>
    </source>
</evidence>
<evidence type="ECO:0000313" key="18">
    <source>
        <dbReference type="Proteomes" id="UP000243297"/>
    </source>
</evidence>
<evidence type="ECO:0000256" key="11">
    <source>
        <dbReference type="ARBA" id="ARBA00022840"/>
    </source>
</evidence>
<dbReference type="InterPro" id="IPR015865">
    <property type="entry name" value="Riboflavin_kinase_bac/euk"/>
</dbReference>
<evidence type="ECO:0000256" key="10">
    <source>
        <dbReference type="ARBA" id="ARBA00022827"/>
    </source>
</evidence>
<evidence type="ECO:0000256" key="9">
    <source>
        <dbReference type="ARBA" id="ARBA00022777"/>
    </source>
</evidence>
<gene>
    <name evidence="17" type="ORF">SAMN02745191_1950</name>
</gene>
<dbReference type="EC" id="2.7.1.26" evidence="15"/>
<keyword evidence="9 15" id="KW-0418">Kinase</keyword>
<evidence type="ECO:0000256" key="8">
    <source>
        <dbReference type="ARBA" id="ARBA00022741"/>
    </source>
</evidence>
<dbReference type="InterPro" id="IPR023465">
    <property type="entry name" value="Riboflavin_kinase_dom_sf"/>
</dbReference>
<dbReference type="Proteomes" id="UP000243297">
    <property type="component" value="Unassembled WGS sequence"/>
</dbReference>
<evidence type="ECO:0000256" key="2">
    <source>
        <dbReference type="ARBA" id="ARBA00004726"/>
    </source>
</evidence>
<dbReference type="InterPro" id="IPR023468">
    <property type="entry name" value="Riboflavin_kinase"/>
</dbReference>
<comment type="function">
    <text evidence="1">Catalyzes the phosphorylation of riboflavin to FMN followed by the adenylation of FMN to FAD.</text>
</comment>
<dbReference type="PIRSF" id="PIRSF004491">
    <property type="entry name" value="FAD_Synth"/>
    <property type="match status" value="1"/>
</dbReference>
<dbReference type="Pfam" id="PF01687">
    <property type="entry name" value="Flavokinase"/>
    <property type="match status" value="1"/>
</dbReference>
<keyword evidence="6 15" id="KW-0808">Transferase</keyword>
<dbReference type="UniPathway" id="UPA00276">
    <property type="reaction ID" value="UER00406"/>
</dbReference>
<evidence type="ECO:0000256" key="4">
    <source>
        <dbReference type="ARBA" id="ARBA00022630"/>
    </source>
</evidence>
<dbReference type="RefSeq" id="WP_200804798.1">
    <property type="nucleotide sequence ID" value="NZ_FUWY01000006.1"/>
</dbReference>
<dbReference type="GO" id="GO:0006747">
    <property type="term" value="P:FAD biosynthetic process"/>
    <property type="evidence" value="ECO:0007669"/>
    <property type="project" value="UniProtKB-UniRule"/>
</dbReference>
<comment type="pathway">
    <text evidence="2 15">Cofactor biosynthesis; FAD biosynthesis; FAD from FMN: step 1/1.</text>
</comment>
<reference evidence="18" key="1">
    <citation type="submission" date="2017-02" db="EMBL/GenBank/DDBJ databases">
        <authorList>
            <person name="Varghese N."/>
            <person name="Submissions S."/>
        </authorList>
    </citation>
    <scope>NUCLEOTIDE SEQUENCE [LARGE SCALE GENOMIC DNA]</scope>
    <source>
        <strain evidence="18">ATCC 25662</strain>
    </source>
</reference>
<comment type="similarity">
    <text evidence="15">Belongs to the ribF family.</text>
</comment>
<evidence type="ECO:0000256" key="14">
    <source>
        <dbReference type="ARBA" id="ARBA00049494"/>
    </source>
</evidence>
<dbReference type="Gene3D" id="2.40.30.30">
    <property type="entry name" value="Riboflavin kinase-like"/>
    <property type="match status" value="1"/>
</dbReference>
<dbReference type="InterPro" id="IPR002606">
    <property type="entry name" value="Riboflavin_kinase_bac"/>
</dbReference>
<evidence type="ECO:0000256" key="6">
    <source>
        <dbReference type="ARBA" id="ARBA00022679"/>
    </source>
</evidence>
<keyword evidence="4 15" id="KW-0285">Flavoprotein</keyword>
<dbReference type="InterPro" id="IPR014729">
    <property type="entry name" value="Rossmann-like_a/b/a_fold"/>
</dbReference>
<dbReference type="InterPro" id="IPR015864">
    <property type="entry name" value="FAD_synthase"/>
</dbReference>
<evidence type="ECO:0000256" key="13">
    <source>
        <dbReference type="ARBA" id="ARBA00047880"/>
    </source>
</evidence>
<proteinExistence type="inferred from homology"/>
<evidence type="ECO:0000256" key="3">
    <source>
        <dbReference type="ARBA" id="ARBA00005201"/>
    </source>
</evidence>
<name>A0A1T4PCT6_9FIRM</name>
<dbReference type="UniPathway" id="UPA00277">
    <property type="reaction ID" value="UER00407"/>
</dbReference>
<dbReference type="GO" id="GO:0005524">
    <property type="term" value="F:ATP binding"/>
    <property type="evidence" value="ECO:0007669"/>
    <property type="project" value="UniProtKB-UniRule"/>
</dbReference>
<feature type="domain" description="Riboflavin kinase" evidence="16">
    <location>
        <begin position="181"/>
        <end position="306"/>
    </location>
</feature>
<keyword evidence="18" id="KW-1185">Reference proteome</keyword>
<dbReference type="PANTHER" id="PTHR22749">
    <property type="entry name" value="RIBOFLAVIN KINASE/FMN ADENYLYLTRANSFERASE"/>
    <property type="match status" value="1"/>
</dbReference>
<keyword evidence="7 15" id="KW-0548">Nucleotidyltransferase</keyword>